<gene>
    <name evidence="2" type="ORF">CYMTET_45783</name>
</gene>
<dbReference type="AlphaFoldDB" id="A0AAE0BZC3"/>
<dbReference type="Proteomes" id="UP001190700">
    <property type="component" value="Unassembled WGS sequence"/>
</dbReference>
<dbReference type="Gene3D" id="1.20.920.60">
    <property type="match status" value="1"/>
</dbReference>
<protein>
    <submittedName>
        <fullName evidence="2">Uncharacterized protein</fullName>
    </submittedName>
</protein>
<keyword evidence="3" id="KW-1185">Reference proteome</keyword>
<accession>A0AAE0BZC3</accession>
<name>A0AAE0BZC3_9CHLO</name>
<evidence type="ECO:0000313" key="2">
    <source>
        <dbReference type="EMBL" id="KAK3244610.1"/>
    </source>
</evidence>
<sequence length="388" mass="43275">MRSHRYERIDKGGFHGVPGEQPAEDSFELDDTSAYAVEQEAEDQLDVMFSTEDIRWGMSSSSTAPGASETSGPSGVSLRIDASVLNSVHEDAAQKKEMLFTDLMAAVPVVLEDGTVRACLSHVMLDKVSQCVLGGLSTPSTYSLPTAIRLMQLMAKALAPAFEKAARMAVATDSEPQAELPQDENEARRERQMRRLTILGTQKQQLFDTLMLESRKVTLLLQEIKHYHQPPEVLVRVMVALFVMLDCKGFQEFLGPSKCEFPEDWRRLWKFTRGSIQLSERHPNNLLRLLRVATREKSVQSIDIKHIQVVVKFAASISDVKRDVVAKASSIAPMLLDWVDVAVKQAHLEIELCKEEQNFLAMVKKKKAKQAWSTLSSARLSTFVASGG</sequence>
<organism evidence="2 3">
    <name type="scientific">Cymbomonas tetramitiformis</name>
    <dbReference type="NCBI Taxonomy" id="36881"/>
    <lineage>
        <taxon>Eukaryota</taxon>
        <taxon>Viridiplantae</taxon>
        <taxon>Chlorophyta</taxon>
        <taxon>Pyramimonadophyceae</taxon>
        <taxon>Pyramimonadales</taxon>
        <taxon>Pyramimonadaceae</taxon>
        <taxon>Cymbomonas</taxon>
    </lineage>
</organism>
<reference evidence="2 3" key="1">
    <citation type="journal article" date="2015" name="Genome Biol. Evol.">
        <title>Comparative Genomics of a Bacterivorous Green Alga Reveals Evolutionary Causalities and Consequences of Phago-Mixotrophic Mode of Nutrition.</title>
        <authorList>
            <person name="Burns J.A."/>
            <person name="Paasch A."/>
            <person name="Narechania A."/>
            <person name="Kim E."/>
        </authorList>
    </citation>
    <scope>NUCLEOTIDE SEQUENCE [LARGE SCALE GENOMIC DNA]</scope>
    <source>
        <strain evidence="2 3">PLY_AMNH</strain>
    </source>
</reference>
<evidence type="ECO:0000313" key="3">
    <source>
        <dbReference type="Proteomes" id="UP001190700"/>
    </source>
</evidence>
<dbReference type="EMBL" id="LGRX02031647">
    <property type="protein sequence ID" value="KAK3244610.1"/>
    <property type="molecule type" value="Genomic_DNA"/>
</dbReference>
<evidence type="ECO:0000256" key="1">
    <source>
        <dbReference type="SAM" id="MobiDB-lite"/>
    </source>
</evidence>
<proteinExistence type="predicted"/>
<feature type="compositionally biased region" description="Basic and acidic residues" evidence="1">
    <location>
        <begin position="1"/>
        <end position="13"/>
    </location>
</feature>
<feature type="region of interest" description="Disordered" evidence="1">
    <location>
        <begin position="1"/>
        <end position="25"/>
    </location>
</feature>
<comment type="caution">
    <text evidence="2">The sequence shown here is derived from an EMBL/GenBank/DDBJ whole genome shotgun (WGS) entry which is preliminary data.</text>
</comment>